<name>A0A561TP53_9ACTN</name>
<protein>
    <recommendedName>
        <fullName evidence="3">Undecaprenyl-diphosphate phosphatase</fullName>
    </recommendedName>
</protein>
<evidence type="ECO:0008006" key="3">
    <source>
        <dbReference type="Google" id="ProtNLM"/>
    </source>
</evidence>
<proteinExistence type="predicted"/>
<accession>A0A561TP53</accession>
<dbReference type="Proteomes" id="UP000316603">
    <property type="component" value="Unassembled WGS sequence"/>
</dbReference>
<comment type="caution">
    <text evidence="1">The sequence shown here is derived from an EMBL/GenBank/DDBJ whole genome shotgun (WGS) entry which is preliminary data.</text>
</comment>
<gene>
    <name evidence="1" type="ORF">FHX78_115948</name>
</gene>
<dbReference type="AlphaFoldDB" id="A0A561TP53"/>
<evidence type="ECO:0000313" key="2">
    <source>
        <dbReference type="Proteomes" id="UP000316603"/>
    </source>
</evidence>
<keyword evidence="2" id="KW-1185">Reference proteome</keyword>
<evidence type="ECO:0000313" key="1">
    <source>
        <dbReference type="EMBL" id="TWF88907.1"/>
    </source>
</evidence>
<sequence>MNSFMKFISTKSFMPFVWYRIALGIVIIVLVSMGVLSPHAAESAG</sequence>
<organism evidence="1 2">
    <name type="scientific">Streptomyces capillispiralis</name>
    <dbReference type="NCBI Taxonomy" id="68182"/>
    <lineage>
        <taxon>Bacteria</taxon>
        <taxon>Bacillati</taxon>
        <taxon>Actinomycetota</taxon>
        <taxon>Actinomycetes</taxon>
        <taxon>Kitasatosporales</taxon>
        <taxon>Streptomycetaceae</taxon>
        <taxon>Streptomyces</taxon>
    </lineage>
</organism>
<dbReference type="EMBL" id="VIWV01000001">
    <property type="protein sequence ID" value="TWF88907.1"/>
    <property type="molecule type" value="Genomic_DNA"/>
</dbReference>
<reference evidence="1 2" key="1">
    <citation type="submission" date="2019-06" db="EMBL/GenBank/DDBJ databases">
        <title>Sequencing the genomes of 1000 actinobacteria strains.</title>
        <authorList>
            <person name="Klenk H.-P."/>
        </authorList>
    </citation>
    <scope>NUCLEOTIDE SEQUENCE [LARGE SCALE GENOMIC DNA]</scope>
    <source>
        <strain evidence="1 2">DSM 41695</strain>
    </source>
</reference>